<protein>
    <recommendedName>
        <fullName evidence="4">UmuC domain-containing protein</fullName>
    </recommendedName>
</protein>
<dbReference type="SUPFAM" id="SSF100879">
    <property type="entry name" value="Lesion bypass DNA polymerase (Y-family), little finger domain"/>
    <property type="match status" value="1"/>
</dbReference>
<feature type="region of interest" description="Disordered" evidence="3">
    <location>
        <begin position="146"/>
        <end position="168"/>
    </location>
</feature>
<dbReference type="GO" id="GO:0006281">
    <property type="term" value="P:DNA repair"/>
    <property type="evidence" value="ECO:0007669"/>
    <property type="project" value="InterPro"/>
</dbReference>
<dbReference type="SUPFAM" id="SSF56672">
    <property type="entry name" value="DNA/RNA polymerases"/>
    <property type="match status" value="1"/>
</dbReference>
<accession>A0A0P7UKY9</accession>
<dbReference type="Pfam" id="PF00817">
    <property type="entry name" value="IMS"/>
    <property type="match status" value="1"/>
</dbReference>
<name>A0A0P7UKY9_SCLFO</name>
<comment type="similarity">
    <text evidence="1">Belongs to the DNA polymerase type-Y family.</text>
</comment>
<reference evidence="5 6" key="1">
    <citation type="submission" date="2015-08" db="EMBL/GenBank/DDBJ databases">
        <title>The genome of the Asian arowana (Scleropages formosus).</title>
        <authorList>
            <person name="Tan M.H."/>
            <person name="Gan H.M."/>
            <person name="Croft L.J."/>
            <person name="Austin C.M."/>
        </authorList>
    </citation>
    <scope>NUCLEOTIDE SEQUENCE [LARGE SCALE GENOMIC DNA]</scope>
    <source>
        <strain evidence="5">Aro1</strain>
    </source>
</reference>
<proteinExistence type="inferred from homology"/>
<dbReference type="Proteomes" id="UP000034805">
    <property type="component" value="Unassembled WGS sequence"/>
</dbReference>
<evidence type="ECO:0000259" key="4">
    <source>
        <dbReference type="PROSITE" id="PS50173"/>
    </source>
</evidence>
<dbReference type="Pfam" id="PF21999">
    <property type="entry name" value="IMS_HHH_1"/>
    <property type="match status" value="1"/>
</dbReference>
<dbReference type="STRING" id="113540.ENSSFOP00015000908"/>
<dbReference type="InterPro" id="IPR001126">
    <property type="entry name" value="UmuC"/>
</dbReference>
<organism evidence="5 6">
    <name type="scientific">Scleropages formosus</name>
    <name type="common">Asian bonytongue</name>
    <name type="synonym">Osteoglossum formosum</name>
    <dbReference type="NCBI Taxonomy" id="113540"/>
    <lineage>
        <taxon>Eukaryota</taxon>
        <taxon>Metazoa</taxon>
        <taxon>Chordata</taxon>
        <taxon>Craniata</taxon>
        <taxon>Vertebrata</taxon>
        <taxon>Euteleostomi</taxon>
        <taxon>Actinopterygii</taxon>
        <taxon>Neopterygii</taxon>
        <taxon>Teleostei</taxon>
        <taxon>Osteoglossocephala</taxon>
        <taxon>Osteoglossomorpha</taxon>
        <taxon>Osteoglossiformes</taxon>
        <taxon>Osteoglossidae</taxon>
        <taxon>Scleropages</taxon>
    </lineage>
</organism>
<feature type="region of interest" description="Disordered" evidence="3">
    <location>
        <begin position="293"/>
        <end position="313"/>
    </location>
</feature>
<evidence type="ECO:0000313" key="6">
    <source>
        <dbReference type="Proteomes" id="UP000034805"/>
    </source>
</evidence>
<dbReference type="Gene3D" id="3.30.70.270">
    <property type="match status" value="1"/>
</dbReference>
<dbReference type="GO" id="GO:0003684">
    <property type="term" value="F:damaged DNA binding"/>
    <property type="evidence" value="ECO:0007669"/>
    <property type="project" value="InterPro"/>
</dbReference>
<dbReference type="FunFam" id="3.30.1490.100:FF:000003">
    <property type="entry name" value="Polymerase (DNA directed) iota"/>
    <property type="match status" value="1"/>
</dbReference>
<dbReference type="InterPro" id="IPR043128">
    <property type="entry name" value="Rev_trsase/Diguanyl_cyclase"/>
</dbReference>
<evidence type="ECO:0000313" key="5">
    <source>
        <dbReference type="EMBL" id="KPP62378.1"/>
    </source>
</evidence>
<dbReference type="GO" id="GO:0019985">
    <property type="term" value="P:translesion synthesis"/>
    <property type="evidence" value="ECO:0007669"/>
    <property type="project" value="TreeGrafter"/>
</dbReference>
<dbReference type="InterPro" id="IPR053848">
    <property type="entry name" value="IMS_HHH_1"/>
</dbReference>
<feature type="compositionally biased region" description="Polar residues" evidence="3">
    <location>
        <begin position="303"/>
        <end position="313"/>
    </location>
</feature>
<dbReference type="PROSITE" id="PS50173">
    <property type="entry name" value="UMUC"/>
    <property type="match status" value="1"/>
</dbReference>
<keyword evidence="2" id="KW-0237">DNA synthesis</keyword>
<evidence type="ECO:0000256" key="2">
    <source>
        <dbReference type="ARBA" id="ARBA00022634"/>
    </source>
</evidence>
<dbReference type="Gene3D" id="1.10.150.20">
    <property type="entry name" value="5' to 3' exonuclease, C-terminal subdomain"/>
    <property type="match status" value="1"/>
</dbReference>
<feature type="domain" description="UmuC" evidence="4">
    <location>
        <begin position="42"/>
        <end position="103"/>
    </location>
</feature>
<dbReference type="AlphaFoldDB" id="A0A0P7UKY9"/>
<sequence length="313" mass="34256">MTTCLLADTTWSSSCTCCVHTALDTGVQDHRRLALGSHIAAEIRATVHRQLGLTACAGVASNKLLAKLVSGAFKPNQQTTLLPESTAHLLGSLRGPHAVPGIGYRTACRLEALGLCTLEDLHRVPLVELEKELGAAAARRVRSLSLGVDPSPVTPSRPPQSLSNEDSFKKVSTEVEVKKKVEELMITLLDRMHKDGRTPRTLRLTIRRFSRTVNKWFNRESRQCPVPGLLGHKIRSAGGGDALGPLVKLAMKLFHRMVDTRVPFHLTLLSVCFSNLQSPCTAKRGSIQAFFAHESPHKRRMDSPSQARTSCHA</sequence>
<evidence type="ECO:0000256" key="1">
    <source>
        <dbReference type="ARBA" id="ARBA00010945"/>
    </source>
</evidence>
<dbReference type="Pfam" id="PF11799">
    <property type="entry name" value="IMS_C"/>
    <property type="match status" value="1"/>
</dbReference>
<dbReference type="EMBL" id="JARO02008748">
    <property type="protein sequence ID" value="KPP62378.1"/>
    <property type="molecule type" value="Genomic_DNA"/>
</dbReference>
<dbReference type="InterPro" id="IPR043502">
    <property type="entry name" value="DNA/RNA_pol_sf"/>
</dbReference>
<dbReference type="InterPro" id="IPR017961">
    <property type="entry name" value="DNA_pol_Y-fam_little_finger"/>
</dbReference>
<dbReference type="Gene3D" id="3.30.1490.100">
    <property type="entry name" value="DNA polymerase, Y-family, little finger domain"/>
    <property type="match status" value="1"/>
</dbReference>
<dbReference type="GO" id="GO:0003887">
    <property type="term" value="F:DNA-directed DNA polymerase activity"/>
    <property type="evidence" value="ECO:0007669"/>
    <property type="project" value="InterPro"/>
</dbReference>
<comment type="caution">
    <text evidence="5">The sequence shown here is derived from an EMBL/GenBank/DDBJ whole genome shotgun (WGS) entry which is preliminary data.</text>
</comment>
<dbReference type="InterPro" id="IPR036775">
    <property type="entry name" value="DNA_pol_Y-fam_lit_finger_sf"/>
</dbReference>
<evidence type="ECO:0000256" key="3">
    <source>
        <dbReference type="SAM" id="MobiDB-lite"/>
    </source>
</evidence>
<dbReference type="PANTHER" id="PTHR46404:SF1">
    <property type="entry name" value="DNA POLYMERASE IOTA"/>
    <property type="match status" value="1"/>
</dbReference>
<gene>
    <name evidence="5" type="ORF">Z043_119445</name>
</gene>
<dbReference type="PANTHER" id="PTHR46404">
    <property type="entry name" value="DNA POLYMERASE IOTA"/>
    <property type="match status" value="1"/>
</dbReference>